<sequence length="187" mass="19998">MRCSAGGFFLWELRLSREPEPPLPARDAAQLRCSTVGLFLSLPPRHSQLNIHPLNITISVTRREAVTEAQSGTLSGAAAIYRKQSDVGMAGAHWSKDTGVTGVTLRHSASGGAKRRAAEALILLFVHARVHGTRSVPSTGDETAVVGEPSFLSCPCALLHAAAPCLPTLVLTSRTSDLRSRILSLRR</sequence>
<evidence type="ECO:0000313" key="1">
    <source>
        <dbReference type="EMBL" id="KAG9336748.1"/>
    </source>
</evidence>
<dbReference type="Proteomes" id="UP000824540">
    <property type="component" value="Unassembled WGS sequence"/>
</dbReference>
<organism evidence="1 2">
    <name type="scientific">Albula glossodonta</name>
    <name type="common">roundjaw bonefish</name>
    <dbReference type="NCBI Taxonomy" id="121402"/>
    <lineage>
        <taxon>Eukaryota</taxon>
        <taxon>Metazoa</taxon>
        <taxon>Chordata</taxon>
        <taxon>Craniata</taxon>
        <taxon>Vertebrata</taxon>
        <taxon>Euteleostomi</taxon>
        <taxon>Actinopterygii</taxon>
        <taxon>Neopterygii</taxon>
        <taxon>Teleostei</taxon>
        <taxon>Albuliformes</taxon>
        <taxon>Albulidae</taxon>
        <taxon>Albula</taxon>
    </lineage>
</organism>
<protein>
    <submittedName>
        <fullName evidence="1">Uncharacterized protein</fullName>
    </submittedName>
</protein>
<name>A0A8T2NGF7_9TELE</name>
<comment type="caution">
    <text evidence="1">The sequence shown here is derived from an EMBL/GenBank/DDBJ whole genome shotgun (WGS) entry which is preliminary data.</text>
</comment>
<accession>A0A8T2NGF7</accession>
<reference evidence="1" key="1">
    <citation type="thesis" date="2021" institute="BYU ScholarsArchive" country="Provo, UT, USA">
        <title>Applications of and Algorithms for Genome Assembly and Genomic Analyses with an Emphasis on Marine Teleosts.</title>
        <authorList>
            <person name="Pickett B.D."/>
        </authorList>
    </citation>
    <scope>NUCLEOTIDE SEQUENCE</scope>
    <source>
        <strain evidence="1">HI-2016</strain>
    </source>
</reference>
<keyword evidence="2" id="KW-1185">Reference proteome</keyword>
<dbReference type="EMBL" id="JAFBMS010000102">
    <property type="protein sequence ID" value="KAG9336748.1"/>
    <property type="molecule type" value="Genomic_DNA"/>
</dbReference>
<dbReference type="AlphaFoldDB" id="A0A8T2NGF7"/>
<evidence type="ECO:0000313" key="2">
    <source>
        <dbReference type="Proteomes" id="UP000824540"/>
    </source>
</evidence>
<proteinExistence type="predicted"/>
<gene>
    <name evidence="1" type="ORF">JZ751_003096</name>
</gene>